<evidence type="ECO:0000313" key="2">
    <source>
        <dbReference type="Proteomes" id="UP001339167"/>
    </source>
</evidence>
<comment type="caution">
    <text evidence="1">The sequence shown here is derived from an EMBL/GenBank/DDBJ whole genome shotgun (WGS) entry which is preliminary data.</text>
</comment>
<proteinExistence type="predicted"/>
<evidence type="ECO:0000313" key="1">
    <source>
        <dbReference type="EMBL" id="MEE2025935.1"/>
    </source>
</evidence>
<name>A0ABU7JJT0_9GAMM</name>
<accession>A0ABU7JJT0</accession>
<dbReference type="Proteomes" id="UP001339167">
    <property type="component" value="Unassembled WGS sequence"/>
</dbReference>
<keyword evidence="2" id="KW-1185">Reference proteome</keyword>
<reference evidence="1 2" key="1">
    <citation type="submission" date="2023-06" db="EMBL/GenBank/DDBJ databases">
        <title>Alkalimonas sp., MEB004 an alkaliphilic bacterium isolated from Lonar Lake, India.</title>
        <authorList>
            <person name="Joshi A."/>
            <person name="Thite S."/>
        </authorList>
    </citation>
    <scope>NUCLEOTIDE SEQUENCE [LARGE SCALE GENOMIC DNA]</scope>
    <source>
        <strain evidence="1 2">MEB004</strain>
    </source>
</reference>
<organism evidence="1 2">
    <name type="scientific">Alkalimonas mucilaginosa</name>
    <dbReference type="NCBI Taxonomy" id="3057676"/>
    <lineage>
        <taxon>Bacteria</taxon>
        <taxon>Pseudomonadati</taxon>
        <taxon>Pseudomonadota</taxon>
        <taxon>Gammaproteobacteria</taxon>
        <taxon>Alkalimonas</taxon>
    </lineage>
</organism>
<gene>
    <name evidence="1" type="ORF">QWF21_16970</name>
</gene>
<dbReference type="EMBL" id="JAUGZK010000019">
    <property type="protein sequence ID" value="MEE2025935.1"/>
    <property type="molecule type" value="Genomic_DNA"/>
</dbReference>
<sequence>MGQISIYLDDDSESKIAAAAKACQLTTSEWLAEFIRQELSKQWSKEVYELAGVWPDFPIKSQGRQADDTDNV</sequence>
<protein>
    <submittedName>
        <fullName evidence="1">CopG family transcriptional regulator</fullName>
    </submittedName>
</protein>
<dbReference type="RefSeq" id="WP_330089245.1">
    <property type="nucleotide sequence ID" value="NZ_JAUGZK010000019.1"/>
</dbReference>